<comment type="function">
    <text evidence="1">Controls the length of the flagellar hook.</text>
</comment>
<feature type="compositionally biased region" description="Gly residues" evidence="4">
    <location>
        <begin position="394"/>
        <end position="407"/>
    </location>
</feature>
<feature type="region of interest" description="Disordered" evidence="4">
    <location>
        <begin position="1"/>
        <end position="166"/>
    </location>
</feature>
<dbReference type="RefSeq" id="WP_091702223.1">
    <property type="nucleotide sequence ID" value="NZ_BMYN01000003.1"/>
</dbReference>
<evidence type="ECO:0000259" key="5">
    <source>
        <dbReference type="Pfam" id="PF02120"/>
    </source>
</evidence>
<keyword evidence="6" id="KW-0969">Cilium</keyword>
<gene>
    <name evidence="6" type="ORF">SAMN05216429_103161</name>
</gene>
<organism evidence="6 7">
    <name type="scientific">Marinobacter persicus</name>
    <dbReference type="NCBI Taxonomy" id="930118"/>
    <lineage>
        <taxon>Bacteria</taxon>
        <taxon>Pseudomonadati</taxon>
        <taxon>Pseudomonadota</taxon>
        <taxon>Gammaproteobacteria</taxon>
        <taxon>Pseudomonadales</taxon>
        <taxon>Marinobacteraceae</taxon>
        <taxon>Marinobacter</taxon>
    </lineage>
</organism>
<accession>A0A1I3S408</accession>
<evidence type="ECO:0000256" key="3">
    <source>
        <dbReference type="ARBA" id="ARBA00022795"/>
    </source>
</evidence>
<name>A0A1I3S408_9GAMM</name>
<dbReference type="Pfam" id="PF02120">
    <property type="entry name" value="Flg_hook"/>
    <property type="match status" value="1"/>
</dbReference>
<evidence type="ECO:0000256" key="2">
    <source>
        <dbReference type="ARBA" id="ARBA00009149"/>
    </source>
</evidence>
<dbReference type="PANTHER" id="PTHR37533:SF2">
    <property type="entry name" value="FLAGELLAR HOOK-LENGTH CONTROL PROTEIN"/>
    <property type="match status" value="1"/>
</dbReference>
<dbReference type="InterPro" id="IPR001635">
    <property type="entry name" value="Flag_hook_Flik"/>
</dbReference>
<dbReference type="Gene3D" id="3.30.750.140">
    <property type="match status" value="1"/>
</dbReference>
<evidence type="ECO:0000313" key="6">
    <source>
        <dbReference type="EMBL" id="SFJ52301.1"/>
    </source>
</evidence>
<sequence>MQQNILSQMPASGSQQDVASARQSKSSRDPETGKSRFDEVSRAQEKRLEQQRLEQKRMEQKRAERQAQSDRLEVKREQRRAEAADNRKADEARNDQRASDKNEDKSVNRKDKPNESSKNDSKADKTGEKKADKAEKTDNVDKKTTAESGDSREKTPADPTGELDENTELAAMAPVTFAMLQSMTGGPGKISAEGTVAVNAEMTGRSALQGLLGGQTSANNGSGGANSGKALMPGAQLTDLLSANVSGETSRPIDPASLLSTPRFQTTLEQATGQTLQPGKLTAENSVPLRSYATSVDVPVGQAEWGDKVMGKLSFLTARNMQVAEIHLTPPDMGPMEVKVRMQNEQANITVHAANPVVREQLEQNSHRLRDMLGEQGVELGQFDVSDQSREQGGEQGDGTGEGGSGQRAGQLADGGQDEEALPAEHLDLAWSGEVDTFA</sequence>
<evidence type="ECO:0000313" key="7">
    <source>
        <dbReference type="Proteomes" id="UP000199445"/>
    </source>
</evidence>
<keyword evidence="6" id="KW-0966">Cell projection</keyword>
<dbReference type="InterPro" id="IPR038610">
    <property type="entry name" value="FliK-like_C_sf"/>
</dbReference>
<dbReference type="GO" id="GO:0009424">
    <property type="term" value="C:bacterial-type flagellum hook"/>
    <property type="evidence" value="ECO:0007669"/>
    <property type="project" value="InterPro"/>
</dbReference>
<dbReference type="PRINTS" id="PR01007">
    <property type="entry name" value="FLGHOOKFLIK"/>
</dbReference>
<evidence type="ECO:0000256" key="4">
    <source>
        <dbReference type="SAM" id="MobiDB-lite"/>
    </source>
</evidence>
<dbReference type="Proteomes" id="UP000199445">
    <property type="component" value="Unassembled WGS sequence"/>
</dbReference>
<feature type="region of interest" description="Disordered" evidence="4">
    <location>
        <begin position="211"/>
        <end position="231"/>
    </location>
</feature>
<keyword evidence="3" id="KW-1005">Bacterial flagellum biogenesis</keyword>
<feature type="domain" description="Flagellar hook-length control protein-like C-terminal" evidence="5">
    <location>
        <begin position="318"/>
        <end position="393"/>
    </location>
</feature>
<comment type="similarity">
    <text evidence="2">Belongs to the FliK family.</text>
</comment>
<keyword evidence="7" id="KW-1185">Reference proteome</keyword>
<dbReference type="InterPro" id="IPR021136">
    <property type="entry name" value="Flagellar_hook_control-like_C"/>
</dbReference>
<dbReference type="PANTHER" id="PTHR37533">
    <property type="entry name" value="FLAGELLAR HOOK-LENGTH CONTROL PROTEIN"/>
    <property type="match status" value="1"/>
</dbReference>
<dbReference type="EMBL" id="FOSC01000003">
    <property type="protein sequence ID" value="SFJ52301.1"/>
    <property type="molecule type" value="Genomic_DNA"/>
</dbReference>
<keyword evidence="6" id="KW-0282">Flagellum</keyword>
<reference evidence="6 7" key="1">
    <citation type="submission" date="2016-10" db="EMBL/GenBank/DDBJ databases">
        <authorList>
            <person name="de Groot N.N."/>
        </authorList>
    </citation>
    <scope>NUCLEOTIDE SEQUENCE [LARGE SCALE GENOMIC DNA]</scope>
    <source>
        <strain evidence="6 7">IBRC-M 10445</strain>
    </source>
</reference>
<dbReference type="GO" id="GO:0044780">
    <property type="term" value="P:bacterial-type flagellum assembly"/>
    <property type="evidence" value="ECO:0007669"/>
    <property type="project" value="InterPro"/>
</dbReference>
<feature type="compositionally biased region" description="Basic and acidic residues" evidence="4">
    <location>
        <begin position="26"/>
        <end position="156"/>
    </location>
</feature>
<feature type="compositionally biased region" description="Polar residues" evidence="4">
    <location>
        <begin position="1"/>
        <end position="24"/>
    </location>
</feature>
<dbReference type="AlphaFoldDB" id="A0A1I3S408"/>
<proteinExistence type="inferred from homology"/>
<evidence type="ECO:0000256" key="1">
    <source>
        <dbReference type="ARBA" id="ARBA00003944"/>
    </source>
</evidence>
<dbReference type="OrthoDB" id="1792985at2"/>
<feature type="region of interest" description="Disordered" evidence="4">
    <location>
        <begin position="388"/>
        <end position="439"/>
    </location>
</feature>
<protein>
    <submittedName>
        <fullName evidence="6">Flagellar hook-length control protein FliK</fullName>
    </submittedName>
</protein>
<dbReference type="CDD" id="cd17470">
    <property type="entry name" value="T3SS_Flik_C"/>
    <property type="match status" value="1"/>
</dbReference>
<dbReference type="InterPro" id="IPR052563">
    <property type="entry name" value="FliK"/>
</dbReference>